<evidence type="ECO:0000313" key="7">
    <source>
        <dbReference type="EMBL" id="KGK39466.1"/>
    </source>
</evidence>
<name>A0A099P641_PICKU</name>
<evidence type="ECO:0000313" key="8">
    <source>
        <dbReference type="Proteomes" id="UP000029867"/>
    </source>
</evidence>
<dbReference type="InterPro" id="IPR050865">
    <property type="entry name" value="BEACH_Domain"/>
</dbReference>
<proteinExistence type="predicted"/>
<dbReference type="Pfam" id="PF14844">
    <property type="entry name" value="PH_BEACH"/>
    <property type="match status" value="1"/>
</dbReference>
<evidence type="ECO:0000256" key="1">
    <source>
        <dbReference type="ARBA" id="ARBA00022574"/>
    </source>
</evidence>
<keyword evidence="2" id="KW-0677">Repeat</keyword>
<dbReference type="EMBL" id="JQFK01000009">
    <property type="protein sequence ID" value="KGK39466.1"/>
    <property type="molecule type" value="Genomic_DNA"/>
</dbReference>
<evidence type="ECO:0000256" key="3">
    <source>
        <dbReference type="ARBA" id="ARBA00054699"/>
    </source>
</evidence>
<evidence type="ECO:0000259" key="5">
    <source>
        <dbReference type="PROSITE" id="PS50197"/>
    </source>
</evidence>
<feature type="domain" description="BEACH" evidence="5">
    <location>
        <begin position="1455"/>
        <end position="1748"/>
    </location>
</feature>
<dbReference type="PANTHER" id="PTHR13743:SF123">
    <property type="entry name" value="PROTEIN FAN"/>
    <property type="match status" value="1"/>
</dbReference>
<dbReference type="PANTHER" id="PTHR13743">
    <property type="entry name" value="BEIGE/BEACH-RELATED"/>
    <property type="match status" value="1"/>
</dbReference>
<evidence type="ECO:0000256" key="2">
    <source>
        <dbReference type="ARBA" id="ARBA00022737"/>
    </source>
</evidence>
<dbReference type="Gene3D" id="2.30.29.30">
    <property type="entry name" value="Pleckstrin-homology domain (PH domain)/Phosphotyrosine-binding domain (PTB)"/>
    <property type="match status" value="1"/>
</dbReference>
<keyword evidence="1" id="KW-0853">WD repeat</keyword>
<dbReference type="SUPFAM" id="SSF50978">
    <property type="entry name" value="WD40 repeat-like"/>
    <property type="match status" value="1"/>
</dbReference>
<dbReference type="CDD" id="cd06071">
    <property type="entry name" value="Beach"/>
    <property type="match status" value="1"/>
</dbReference>
<dbReference type="FunFam" id="1.10.1540.10:FF:000001">
    <property type="entry name" value="neurobeachin isoform X1"/>
    <property type="match status" value="1"/>
</dbReference>
<feature type="domain" description="BEACH-type PH" evidence="6">
    <location>
        <begin position="1279"/>
        <end position="1416"/>
    </location>
</feature>
<reference evidence="8" key="1">
    <citation type="journal article" date="2014" name="Microb. Cell Fact.">
        <title>Exploiting Issatchenkia orientalis SD108 for succinic acid production.</title>
        <authorList>
            <person name="Xiao H."/>
            <person name="Shao Z."/>
            <person name="Jiang Y."/>
            <person name="Dole S."/>
            <person name="Zhao H."/>
        </authorList>
    </citation>
    <scope>NUCLEOTIDE SEQUENCE [LARGE SCALE GENOMIC DNA]</scope>
    <source>
        <strain evidence="8">SD108</strain>
    </source>
</reference>
<dbReference type="SUPFAM" id="SSF50729">
    <property type="entry name" value="PH domain-like"/>
    <property type="match status" value="1"/>
</dbReference>
<dbReference type="HOGENOM" id="CLU_000175_3_0_1"/>
<protein>
    <recommendedName>
        <fullName evidence="4">Beige protein homolog 1</fullName>
    </recommendedName>
</protein>
<dbReference type="InterPro" id="IPR023362">
    <property type="entry name" value="PH-BEACH_dom"/>
</dbReference>
<dbReference type="VEuPathDB" id="FungiDB:C5L36_0B09640"/>
<dbReference type="InterPro" id="IPR036322">
    <property type="entry name" value="WD40_repeat_dom_sf"/>
</dbReference>
<evidence type="ECO:0000256" key="4">
    <source>
        <dbReference type="ARBA" id="ARBA00073334"/>
    </source>
</evidence>
<gene>
    <name evidence="7" type="ORF">JL09_g1472</name>
</gene>
<dbReference type="SUPFAM" id="SSF81837">
    <property type="entry name" value="BEACH domain"/>
    <property type="match status" value="1"/>
</dbReference>
<sequence>MNERELVNEFLCLLDFKERNVQSDEFTSMVCKWDVFSDYDETKTLDDIVKYDNHIWECGKIRYMLFYDDNYVKKGMLKLISLFQDEAFLNKNILFKRKMLMIIFQLLRASVINKIRVYSSQLVDAILGDIEKKHDEIIYKISCCLMLEFVELGYDPVQFKRFQSVIQSDEEIMRKLQNIFTDGNYLYNSLVFDSFNQELIMRGLTLKSTTSSFMISCWVRLSSLCWYKPGDQDHEGYRIFELLHPNGSLFVSYTIDNGELILKTSTEEHSFECFQFQLDKLYNISIAHVCEGKKMTRIDVFLDGNLIQPKVVQNIFNQAISGSFFLPSNLSLDLIVSGPPHSHQVMEISNIYVVESDKYRDWVTCFYALGPNYSGSFADSDVSRFVNSNTLCQSERNIPTNPETSLYNISRLDSKELTLVFNSASTSNSEIVYYVKVEGKLKQLCFKNDAVFIKRGKSILNSLDACGGYIWCLTLVANASTAACLIQALEFLFELLSYYKYFETRFTRSCGYEILAVLLKSKRKFLNTNILELVLKYTGYNDSNPDQSYIRHTVAYKTLILDFDIWQSTSNIQNDNMNQFLLYQISVFSQESQYSAYNRNKLKEMKTAKKVLLNLKKGTFGQILLDTISNTLMIEAKYNHSNEFVRLLLEHVIYSLNREQSSKYQFELGGAVILKIVKSLIESNNKINGALSTKFLFTALQGPSDMREIALDILLNYITSNVSIYLAFVKQGGFYITLYSLRNDFANYKILNKLYGATFGLDFLENEIYTLSELAARTHTKEVRSVKNTYYFTLLTNLMRFGANSMISEDVIRDYVNMLFILKKNDEFTAKFLMNTELINSILFVATTLKKNESSLLEKFLEFLTRLLIDELYTDNEQTLIMMEKMYHDSPNEFSLIMIPLILRKMKTFEHLMNLLFANLNKATRLAKLLIKYLQNKIDVEIDKLEYLQSMENVVLVIPRLTQASESFSALIPIAQILTKEYVKSYLLMFRYYLENLGNLNKDHQSEILKIFGRMFMSNPEILLKNLDSKGFCLLIACFMKLLKLNTSLAANCIRIMLLEVHPTELLKTLDVDPEYDGTLYDLFCCVVNIDDTEVFQKFSDETVHRFFEKVYENEFGTMGWDNFTKRKTSFEEYVDSRLKMEKSAKFIENNIELYSKLIYQKESKIVNSFIQDDIDDFSYYMNMFVNLMANISSTDMQKHKALSFIEGKNRKRNKVVDVLSNDNYAIFDITDIQKTTSSTENFSILNDDLEDFNFVDSIIVTNDDFDENRTRRVVRNLFVNDRVSDIYNVTQIVGLDPIESILVLGSTHIYIVEGYFYSKNGEICCDYEAPEEERDEIVKILRTVSLKDNVDTNKSLKHLRIHKSRSWPLSTLVAVSKRKFLLRDVSFELFFKDGLSILLSCGDTSKREKLFNKLSRIVGGKLIDKSFEEALKLSSQQKIKSITNKENLSSFMESLAVSDVSKSEITKKWRNREISNFQYLILLNTISGRTFNDLTQYPVFPFVLSDYSSSTIDLSDPSVYRDFSKPMGAQSPGREQQFRDRFEATQEMSQDTPPFHYGTHYSSAMIVTSYMIRMHPFTDSFLKLQGGKFDHPARLFHSINKLWTSASSDNTTDVRELIPEFYYFPEFLTNSNKFKFGNLQDGTPVDDVELPPWSDGDPIKFVRIMREALESDYASEHLPEWIDLVFGYKQQGPEAINATNVFHYLSYPGSVDLTKVMDEHERAVMISIIHNFGQTPVQIFRKKHPLRNKEVKLGSNLKYNFQVGFKNVRTNVEKNTYKVEKFELDEENSVWFGVPPNTWVYKNLKIEKVGINSLLINGNIFEELVKDGEITSVCILSASRFSIGCNNGLIRILELTNDPYKYVLNSQRGLIKLEQNKGKPRAKYVLLELEDFYGGHYGNVIKQKFLKNDQVLITLERAGDHLSVWNTGRGIHLMCQLNSSDESIIDFDVYEDDSLVVGLTGEHLYIWRYNGELIRQVSIDINPSNRHWVRICENHSGNDFMRGLLLLVDDGVYYLDEAFELERIAALSVGEHVGDVRFGFSFERGFRVVYCVGNEIVMVE</sequence>
<dbReference type="PROSITE" id="PS51783">
    <property type="entry name" value="PH_BEACH"/>
    <property type="match status" value="1"/>
</dbReference>
<comment type="caution">
    <text evidence="7">The sequence shown here is derived from an EMBL/GenBank/DDBJ whole genome shotgun (WGS) entry which is preliminary data.</text>
</comment>
<dbReference type="Proteomes" id="UP000029867">
    <property type="component" value="Unassembled WGS sequence"/>
</dbReference>
<organism evidence="7 8">
    <name type="scientific">Pichia kudriavzevii</name>
    <name type="common">Yeast</name>
    <name type="synonym">Issatchenkia orientalis</name>
    <dbReference type="NCBI Taxonomy" id="4909"/>
    <lineage>
        <taxon>Eukaryota</taxon>
        <taxon>Fungi</taxon>
        <taxon>Dikarya</taxon>
        <taxon>Ascomycota</taxon>
        <taxon>Saccharomycotina</taxon>
        <taxon>Pichiomycetes</taxon>
        <taxon>Pichiales</taxon>
        <taxon>Pichiaceae</taxon>
        <taxon>Pichia</taxon>
    </lineage>
</organism>
<dbReference type="InterPro" id="IPR011993">
    <property type="entry name" value="PH-like_dom_sf"/>
</dbReference>
<dbReference type="eggNOG" id="KOG1786">
    <property type="taxonomic scope" value="Eukaryota"/>
</dbReference>
<accession>A0A099P641</accession>
<evidence type="ECO:0000259" key="6">
    <source>
        <dbReference type="PROSITE" id="PS51783"/>
    </source>
</evidence>
<dbReference type="PROSITE" id="PS50197">
    <property type="entry name" value="BEACH"/>
    <property type="match status" value="1"/>
</dbReference>
<dbReference type="Gene3D" id="1.10.1540.10">
    <property type="entry name" value="BEACH domain"/>
    <property type="match status" value="1"/>
</dbReference>
<comment type="function">
    <text evidence="3">May be involved in protein sorting and cell wall formation.</text>
</comment>
<dbReference type="InterPro" id="IPR036372">
    <property type="entry name" value="BEACH_dom_sf"/>
</dbReference>
<dbReference type="SMART" id="SM01026">
    <property type="entry name" value="Beach"/>
    <property type="match status" value="1"/>
</dbReference>
<dbReference type="InterPro" id="IPR000409">
    <property type="entry name" value="BEACH_dom"/>
</dbReference>
<dbReference type="Pfam" id="PF02138">
    <property type="entry name" value="Beach"/>
    <property type="match status" value="1"/>
</dbReference>